<feature type="region of interest" description="Disordered" evidence="1">
    <location>
        <begin position="49"/>
        <end position="76"/>
    </location>
</feature>
<sequence>MFTLNVQSTFYSQQYDYTALLKLYATSLNAQMLEGHSTAGAERIRLPGTSEHVPAVPPPSTTTTEIQHMEPETENTTEANFIGTKEEHIEQFEGEVTSKKVVLDFEKAAIGAAKKVINACVKGCTFHLAQAWNRRRDSLGLASYITGQEADARITPCWQIIKGVVFLSPRLRREVRALRSPPVPQDHESYNRCDDFLKYLRRNWLTGVYKDGRSGVHRS</sequence>
<organism evidence="2 3">
    <name type="scientific">Oesophagostomum dentatum</name>
    <name type="common">Nodular worm</name>
    <dbReference type="NCBI Taxonomy" id="61180"/>
    <lineage>
        <taxon>Eukaryota</taxon>
        <taxon>Metazoa</taxon>
        <taxon>Ecdysozoa</taxon>
        <taxon>Nematoda</taxon>
        <taxon>Chromadorea</taxon>
        <taxon>Rhabditida</taxon>
        <taxon>Rhabditina</taxon>
        <taxon>Rhabditomorpha</taxon>
        <taxon>Strongyloidea</taxon>
        <taxon>Strongylidae</taxon>
        <taxon>Oesophagostomum</taxon>
    </lineage>
</organism>
<dbReference type="OrthoDB" id="5839148at2759"/>
<dbReference type="EMBL" id="KN551985">
    <property type="protein sequence ID" value="KHJ91540.1"/>
    <property type="molecule type" value="Genomic_DNA"/>
</dbReference>
<evidence type="ECO:0008006" key="4">
    <source>
        <dbReference type="Google" id="ProtNLM"/>
    </source>
</evidence>
<reference evidence="2 3" key="1">
    <citation type="submission" date="2014-03" db="EMBL/GenBank/DDBJ databases">
        <title>Draft genome of the hookworm Oesophagostomum dentatum.</title>
        <authorList>
            <person name="Mitreva M."/>
        </authorList>
    </citation>
    <scope>NUCLEOTIDE SEQUENCE [LARGE SCALE GENOMIC DNA]</scope>
    <source>
        <strain evidence="2 3">OD-Hann</strain>
    </source>
</reference>
<evidence type="ECO:0000313" key="2">
    <source>
        <dbReference type="EMBL" id="KHJ91540.1"/>
    </source>
</evidence>
<dbReference type="AlphaFoldDB" id="A0A0B1T846"/>
<protein>
    <recommendedName>
        <fullName evidence="4">MULE transposase domain-containing protein</fullName>
    </recommendedName>
</protein>
<name>A0A0B1T846_OESDE</name>
<keyword evidence="3" id="KW-1185">Reference proteome</keyword>
<dbReference type="Proteomes" id="UP000053660">
    <property type="component" value="Unassembled WGS sequence"/>
</dbReference>
<accession>A0A0B1T846</accession>
<gene>
    <name evidence="2" type="ORF">OESDEN_08598</name>
</gene>
<evidence type="ECO:0000313" key="3">
    <source>
        <dbReference type="Proteomes" id="UP000053660"/>
    </source>
</evidence>
<evidence type="ECO:0000256" key="1">
    <source>
        <dbReference type="SAM" id="MobiDB-lite"/>
    </source>
</evidence>
<proteinExistence type="predicted"/>